<feature type="transmembrane region" description="Helical" evidence="17">
    <location>
        <begin position="85"/>
        <end position="101"/>
    </location>
</feature>
<evidence type="ECO:0000256" key="15">
    <source>
        <dbReference type="ARBA" id="ARBA00023136"/>
    </source>
</evidence>
<keyword evidence="12 17" id="KW-0520">NAD</keyword>
<reference evidence="20" key="1">
    <citation type="journal article" date="2017" name="Genetics">
        <title>Untangling Heteroplasmy, Structure, and Evolution of an Atypical Mitochondrial Genome by PacBio Sequencing.</title>
        <authorList>
            <person name="Peccoud J."/>
            <person name="Chebbi M.A."/>
            <person name="Cormier A."/>
            <person name="Moumen B."/>
            <person name="Gilbert C."/>
            <person name="Marcade I."/>
            <person name="Chandler C."/>
            <person name="Cordaux R."/>
        </authorList>
    </citation>
    <scope>NUCLEOTIDE SEQUENCE</scope>
</reference>
<protein>
    <recommendedName>
        <fullName evidence="5 17">NADH-ubiquinone oxidoreductase chain 4</fullName>
        <ecNumber evidence="4 17">7.1.1.2</ecNumber>
    </recommendedName>
</protein>
<name>A0A221SE46_9CRUS</name>
<dbReference type="AlphaFoldDB" id="A0A221SE46"/>
<feature type="transmembrane region" description="Helical" evidence="17">
    <location>
        <begin position="373"/>
        <end position="400"/>
    </location>
</feature>
<feature type="transmembrane region" description="Helical" evidence="17">
    <location>
        <begin position="421"/>
        <end position="442"/>
    </location>
</feature>
<keyword evidence="11 17" id="KW-1133">Transmembrane helix</keyword>
<feature type="transmembrane region" description="Helical" evidence="17">
    <location>
        <begin position="12"/>
        <end position="36"/>
    </location>
</feature>
<evidence type="ECO:0000259" key="18">
    <source>
        <dbReference type="Pfam" id="PF00361"/>
    </source>
</evidence>
<evidence type="ECO:0000256" key="5">
    <source>
        <dbReference type="ARBA" id="ARBA00021006"/>
    </source>
</evidence>
<keyword evidence="8 17" id="KW-0812">Transmembrane</keyword>
<feature type="transmembrane region" description="Helical" evidence="17">
    <location>
        <begin position="244"/>
        <end position="266"/>
    </location>
</feature>
<evidence type="ECO:0000256" key="10">
    <source>
        <dbReference type="ARBA" id="ARBA00022982"/>
    </source>
</evidence>
<keyword evidence="13 17" id="KW-0830">Ubiquinone</keyword>
<evidence type="ECO:0000256" key="13">
    <source>
        <dbReference type="ARBA" id="ARBA00023075"/>
    </source>
</evidence>
<gene>
    <name evidence="20" type="primary">nad4</name>
</gene>
<evidence type="ECO:0000256" key="16">
    <source>
        <dbReference type="ARBA" id="ARBA00049551"/>
    </source>
</evidence>
<feature type="transmembrane region" description="Helical" evidence="17">
    <location>
        <begin position="178"/>
        <end position="199"/>
    </location>
</feature>
<keyword evidence="10 17" id="KW-0249">Electron transport</keyword>
<feature type="transmembrane region" description="Helical" evidence="17">
    <location>
        <begin position="273"/>
        <end position="296"/>
    </location>
</feature>
<evidence type="ECO:0000256" key="17">
    <source>
        <dbReference type="RuleBase" id="RU003297"/>
    </source>
</evidence>
<feature type="transmembrane region" description="Helical" evidence="17">
    <location>
        <begin position="107"/>
        <end position="126"/>
    </location>
</feature>
<comment type="similarity">
    <text evidence="3 17">Belongs to the complex I subunit 4 family.</text>
</comment>
<keyword evidence="14 17" id="KW-0496">Mitochondrion</keyword>
<sequence>MMKICILLMMSLTLPFTLYSFISLLLIMLTIMAFFLSHYQDIFLLHKLLFLDSLSFSLINLTILIMALSTLASVSNSNIISYKKTFIMVLISLSLILILTFSTVNLILFYTLFEASLIPTFMLILGWGNQPERVQAGVYLLIYMVFASLPLLIGILIWVDSTKTSNLLIVFLYPSNHIISNLMSFALIFAFSVKLPLYLIHLWLPKAHVEAPVAGSMILAAILLKLGGYGIFRFSNGMEHMFYNISPFMLSWSLSGGVLVSLVCLFQSDIKFLIALSSVAHMSLVMAGALTFSSWGINGAQFIMIGHGFCSSGLFCIANMIYERTNSRSLFLLKGLQSLSPSLAMMWFLLCTSNMAAPPTLNLLGEMNSITSIFSWNLSLALILSMLVFMSACYSLFLFSQTQHGKTPSLLKPFYPPSLREWLILTLHWVPLNLLFLAPWLLQIYL</sequence>
<comment type="catalytic activity">
    <reaction evidence="16 17">
        <text>a ubiquinone + NADH + 5 H(+)(in) = a ubiquinol + NAD(+) + 4 H(+)(out)</text>
        <dbReference type="Rhea" id="RHEA:29091"/>
        <dbReference type="Rhea" id="RHEA-COMP:9565"/>
        <dbReference type="Rhea" id="RHEA-COMP:9566"/>
        <dbReference type="ChEBI" id="CHEBI:15378"/>
        <dbReference type="ChEBI" id="CHEBI:16389"/>
        <dbReference type="ChEBI" id="CHEBI:17976"/>
        <dbReference type="ChEBI" id="CHEBI:57540"/>
        <dbReference type="ChEBI" id="CHEBI:57945"/>
        <dbReference type="EC" id="7.1.1.2"/>
    </reaction>
</comment>
<dbReference type="GO" id="GO:0003954">
    <property type="term" value="F:NADH dehydrogenase activity"/>
    <property type="evidence" value="ECO:0007669"/>
    <property type="project" value="TreeGrafter"/>
</dbReference>
<evidence type="ECO:0000256" key="14">
    <source>
        <dbReference type="ARBA" id="ARBA00023128"/>
    </source>
</evidence>
<dbReference type="PANTHER" id="PTHR43507:SF20">
    <property type="entry name" value="NADH-UBIQUINONE OXIDOREDUCTASE CHAIN 4"/>
    <property type="match status" value="1"/>
</dbReference>
<evidence type="ECO:0000256" key="1">
    <source>
        <dbReference type="ARBA" id="ARBA00003257"/>
    </source>
</evidence>
<comment type="function">
    <text evidence="1">Core subunit of the mitochondrial membrane respiratory chain NADH dehydrogenase (Complex I) that is believed to belong to the minimal assembly required for catalysis. Complex I functions in the transfer of electrons from NADH to the respiratory chain. The immediate electron acceptor for the enzyme is believed to be ubiquinone.</text>
</comment>
<feature type="domain" description="NADH:quinone oxidoreductase/Mrp antiporter transmembrane" evidence="18">
    <location>
        <begin position="105"/>
        <end position="389"/>
    </location>
</feature>
<keyword evidence="7 17" id="KW-0679">Respiratory chain</keyword>
<dbReference type="GO" id="GO:0015990">
    <property type="term" value="P:electron transport coupled proton transport"/>
    <property type="evidence" value="ECO:0007669"/>
    <property type="project" value="TreeGrafter"/>
</dbReference>
<dbReference type="Pfam" id="PF01059">
    <property type="entry name" value="Oxidored_q5_N"/>
    <property type="match status" value="1"/>
</dbReference>
<feature type="domain" description="NADH:ubiquinone oxidoreductase chain 4 N-terminal" evidence="19">
    <location>
        <begin position="1"/>
        <end position="100"/>
    </location>
</feature>
<feature type="transmembrane region" description="Helical" evidence="17">
    <location>
        <begin position="302"/>
        <end position="322"/>
    </location>
</feature>
<evidence type="ECO:0000256" key="11">
    <source>
        <dbReference type="ARBA" id="ARBA00022989"/>
    </source>
</evidence>
<evidence type="ECO:0000256" key="4">
    <source>
        <dbReference type="ARBA" id="ARBA00012944"/>
    </source>
</evidence>
<dbReference type="EC" id="7.1.1.2" evidence="4 17"/>
<evidence type="ECO:0000256" key="7">
    <source>
        <dbReference type="ARBA" id="ARBA00022660"/>
    </source>
</evidence>
<dbReference type="GO" id="GO:0048039">
    <property type="term" value="F:ubiquinone binding"/>
    <property type="evidence" value="ECO:0007669"/>
    <property type="project" value="TreeGrafter"/>
</dbReference>
<dbReference type="PRINTS" id="PR01437">
    <property type="entry name" value="NUOXDRDTASE4"/>
</dbReference>
<evidence type="ECO:0000256" key="2">
    <source>
        <dbReference type="ARBA" id="ARBA00004225"/>
    </source>
</evidence>
<dbReference type="InterPro" id="IPR000260">
    <property type="entry name" value="NADH4_N"/>
</dbReference>
<evidence type="ECO:0000256" key="6">
    <source>
        <dbReference type="ARBA" id="ARBA00022448"/>
    </source>
</evidence>
<organism evidence="20">
    <name type="scientific">Trachelipus rathkii</name>
    <dbReference type="NCBI Taxonomy" id="1720764"/>
    <lineage>
        <taxon>Eukaryota</taxon>
        <taxon>Metazoa</taxon>
        <taxon>Ecdysozoa</taxon>
        <taxon>Arthropoda</taxon>
        <taxon>Crustacea</taxon>
        <taxon>Multicrustacea</taxon>
        <taxon>Malacostraca</taxon>
        <taxon>Eumalacostraca</taxon>
        <taxon>Peracarida</taxon>
        <taxon>Isopoda</taxon>
        <taxon>Oniscidea</taxon>
        <taxon>Crinocheta</taxon>
        <taxon>Trachelipodidae</taxon>
        <taxon>Trachelipus</taxon>
    </lineage>
</organism>
<dbReference type="PANTHER" id="PTHR43507">
    <property type="entry name" value="NADH-UBIQUINONE OXIDOREDUCTASE CHAIN 4"/>
    <property type="match status" value="1"/>
</dbReference>
<evidence type="ECO:0000256" key="9">
    <source>
        <dbReference type="ARBA" id="ARBA00022967"/>
    </source>
</evidence>
<keyword evidence="6 17" id="KW-0813">Transport</keyword>
<evidence type="ECO:0000256" key="8">
    <source>
        <dbReference type="ARBA" id="ARBA00022692"/>
    </source>
</evidence>
<evidence type="ECO:0000256" key="3">
    <source>
        <dbReference type="ARBA" id="ARBA00009025"/>
    </source>
</evidence>
<dbReference type="Pfam" id="PF00361">
    <property type="entry name" value="Proton_antipo_M"/>
    <property type="match status" value="1"/>
</dbReference>
<dbReference type="InterPro" id="IPR001750">
    <property type="entry name" value="ND/Mrp_TM"/>
</dbReference>
<keyword evidence="9" id="KW-1278">Translocase</keyword>
<dbReference type="EMBL" id="MF187612">
    <property type="protein sequence ID" value="ASN74425.1"/>
    <property type="molecule type" value="Genomic_DNA"/>
</dbReference>
<geneLocation type="mitochondrion" evidence="20"/>
<dbReference type="InterPro" id="IPR003918">
    <property type="entry name" value="NADH_UbQ_OxRdtase"/>
</dbReference>
<evidence type="ECO:0000259" key="19">
    <source>
        <dbReference type="Pfam" id="PF01059"/>
    </source>
</evidence>
<dbReference type="GO" id="GO:0042773">
    <property type="term" value="P:ATP synthesis coupled electron transport"/>
    <property type="evidence" value="ECO:0007669"/>
    <property type="project" value="InterPro"/>
</dbReference>
<proteinExistence type="inferred from homology"/>
<dbReference type="GO" id="GO:0008137">
    <property type="term" value="F:NADH dehydrogenase (ubiquinone) activity"/>
    <property type="evidence" value="ECO:0007669"/>
    <property type="project" value="UniProtKB-UniRule"/>
</dbReference>
<feature type="transmembrane region" description="Helical" evidence="17">
    <location>
        <begin position="343"/>
        <end position="361"/>
    </location>
</feature>
<feature type="transmembrane region" description="Helical" evidence="17">
    <location>
        <begin position="211"/>
        <end position="232"/>
    </location>
</feature>
<feature type="transmembrane region" description="Helical" evidence="17">
    <location>
        <begin position="138"/>
        <end position="158"/>
    </location>
</feature>
<evidence type="ECO:0000313" key="20">
    <source>
        <dbReference type="EMBL" id="ASN74425.1"/>
    </source>
</evidence>
<dbReference type="GO" id="GO:0031966">
    <property type="term" value="C:mitochondrial membrane"/>
    <property type="evidence" value="ECO:0007669"/>
    <property type="project" value="UniProtKB-SubCell"/>
</dbReference>
<keyword evidence="15 17" id="KW-0472">Membrane</keyword>
<comment type="subcellular location">
    <subcellularLocation>
        <location evidence="2 17">Mitochondrion membrane</location>
        <topology evidence="2 17">Multi-pass membrane protein</topology>
    </subcellularLocation>
</comment>
<accession>A0A221SE46</accession>
<comment type="function">
    <text evidence="17">Core subunit of the mitochondrial membrane respiratory chain NADH dehydrogenase (Complex I) which catalyzes electron transfer from NADH through the respiratory chain, using ubiquinone as an electron acceptor. Essential for the catalytic activity and assembly of complex I.</text>
</comment>
<evidence type="ECO:0000256" key="12">
    <source>
        <dbReference type="ARBA" id="ARBA00023027"/>
    </source>
</evidence>
<feature type="transmembrane region" description="Helical" evidence="17">
    <location>
        <begin position="48"/>
        <end position="73"/>
    </location>
</feature>